<feature type="compositionally biased region" description="Polar residues" evidence="1">
    <location>
        <begin position="55"/>
        <end position="66"/>
    </location>
</feature>
<evidence type="ECO:0000313" key="3">
    <source>
        <dbReference type="Proteomes" id="UP000017836"/>
    </source>
</evidence>
<reference evidence="3" key="1">
    <citation type="journal article" date="2013" name="Science">
        <title>The Amborella genome and the evolution of flowering plants.</title>
        <authorList>
            <consortium name="Amborella Genome Project"/>
        </authorList>
    </citation>
    <scope>NUCLEOTIDE SEQUENCE [LARGE SCALE GENOMIC DNA]</scope>
</reference>
<accession>W1Q133</accession>
<evidence type="ECO:0000313" key="2">
    <source>
        <dbReference type="EMBL" id="ERN14125.1"/>
    </source>
</evidence>
<dbReference type="Proteomes" id="UP000017836">
    <property type="component" value="Unassembled WGS sequence"/>
</dbReference>
<dbReference type="eggNOG" id="ENOG502RXW7">
    <property type="taxonomic scope" value="Eukaryota"/>
</dbReference>
<feature type="region of interest" description="Disordered" evidence="1">
    <location>
        <begin position="41"/>
        <end position="66"/>
    </location>
</feature>
<organism evidence="2 3">
    <name type="scientific">Amborella trichopoda</name>
    <dbReference type="NCBI Taxonomy" id="13333"/>
    <lineage>
        <taxon>Eukaryota</taxon>
        <taxon>Viridiplantae</taxon>
        <taxon>Streptophyta</taxon>
        <taxon>Embryophyta</taxon>
        <taxon>Tracheophyta</taxon>
        <taxon>Spermatophyta</taxon>
        <taxon>Magnoliopsida</taxon>
        <taxon>Amborellales</taxon>
        <taxon>Amborellaceae</taxon>
        <taxon>Amborella</taxon>
    </lineage>
</organism>
<dbReference type="Gramene" id="ERN14125">
    <property type="protein sequence ID" value="ERN14125"/>
    <property type="gene ID" value="AMTR_s00021p00245210"/>
</dbReference>
<dbReference type="EMBL" id="KI392560">
    <property type="protein sequence ID" value="ERN14125.1"/>
    <property type="molecule type" value="Genomic_DNA"/>
</dbReference>
<proteinExistence type="predicted"/>
<protein>
    <submittedName>
        <fullName evidence="2">Uncharacterized protein</fullName>
    </submittedName>
</protein>
<dbReference type="AlphaFoldDB" id="W1Q133"/>
<feature type="compositionally biased region" description="Basic residues" evidence="1">
    <location>
        <begin position="41"/>
        <end position="50"/>
    </location>
</feature>
<gene>
    <name evidence="2" type="ORF">AMTR_s00021p00245210</name>
</gene>
<keyword evidence="3" id="KW-1185">Reference proteome</keyword>
<dbReference type="PANTHER" id="PTHR36048">
    <property type="entry name" value="RIBOSOME MATURATION FACTOR"/>
    <property type="match status" value="1"/>
</dbReference>
<evidence type="ECO:0000256" key="1">
    <source>
        <dbReference type="SAM" id="MobiDB-lite"/>
    </source>
</evidence>
<dbReference type="HOGENOM" id="CLU_928560_0_0_1"/>
<sequence>MLLWRAAEMGSKPALTTEAIALTEKKMDMSLDDIIKMSKKPAVKRPRGPIKNRGFPSSASSQAKGSNALFMQSRSSALRQGLLAEKRTNFKNQQFSYAKEAARKSSMTPVRTRVNWNKMRFIHNGVQKFVGGVVPVNMGFCDEYGVYDEYVLKGNANLVSGACNGLDGQGQNFQVRVSLDEADEWAWPLQVTPELVSCIRGAKGEWIAPQLNQRTASEGFSANKERGVQKQKPKTLDSLFAGMKEQRMKKFRATQQQIRGGGRQRLTFPVTQRQQQQRQQSNGGFRPFKLPQTMMYICYI</sequence>
<name>W1Q133_AMBTC</name>
<dbReference type="PANTHER" id="PTHR36048:SF1">
    <property type="entry name" value="RIBOSOME MATURATION FACTOR"/>
    <property type="match status" value="1"/>
</dbReference>